<organism evidence="2">
    <name type="scientific">marine metagenome</name>
    <dbReference type="NCBI Taxonomy" id="408172"/>
    <lineage>
        <taxon>unclassified sequences</taxon>
        <taxon>metagenomes</taxon>
        <taxon>ecological metagenomes</taxon>
    </lineage>
</organism>
<keyword evidence="1" id="KW-0472">Membrane</keyword>
<feature type="transmembrane region" description="Helical" evidence="1">
    <location>
        <begin position="108"/>
        <end position="132"/>
    </location>
</feature>
<protein>
    <submittedName>
        <fullName evidence="2">Uncharacterized protein</fullName>
    </submittedName>
</protein>
<feature type="transmembrane region" description="Helical" evidence="1">
    <location>
        <begin position="191"/>
        <end position="212"/>
    </location>
</feature>
<keyword evidence="1" id="KW-0812">Transmembrane</keyword>
<dbReference type="AlphaFoldDB" id="A0A383AW58"/>
<name>A0A383AW58_9ZZZZ</name>
<sequence>SFNFMQDLDISCPYCDESLSVTSADMGFDVTCPSCNEVFFIEKESSSETKKSFKEPAKPNPPKKYHQKKTKKTFVVKNWMLYAGYYVILILIPIIMIALGAFLGWESIAGVGAIILFFGVLNLANSLSLYVGMKVCGVGCEVPAIILMSLIWALWDTFLGFGGFIVFLLLFSKFTDAEIWPDAILTTVVSSFVQFFVYLAFIGIAAGLAVGLG</sequence>
<evidence type="ECO:0000256" key="1">
    <source>
        <dbReference type="SAM" id="Phobius"/>
    </source>
</evidence>
<dbReference type="EMBL" id="UINC01195330">
    <property type="protein sequence ID" value="SVE11841.1"/>
    <property type="molecule type" value="Genomic_DNA"/>
</dbReference>
<gene>
    <name evidence="2" type="ORF">METZ01_LOCUS464695</name>
</gene>
<proteinExistence type="predicted"/>
<evidence type="ECO:0000313" key="2">
    <source>
        <dbReference type="EMBL" id="SVE11841.1"/>
    </source>
</evidence>
<feature type="transmembrane region" description="Helical" evidence="1">
    <location>
        <begin position="144"/>
        <end position="171"/>
    </location>
</feature>
<accession>A0A383AW58</accession>
<keyword evidence="1" id="KW-1133">Transmembrane helix</keyword>
<reference evidence="2" key="1">
    <citation type="submission" date="2018-05" db="EMBL/GenBank/DDBJ databases">
        <authorList>
            <person name="Lanie J.A."/>
            <person name="Ng W.-L."/>
            <person name="Kazmierczak K.M."/>
            <person name="Andrzejewski T.M."/>
            <person name="Davidsen T.M."/>
            <person name="Wayne K.J."/>
            <person name="Tettelin H."/>
            <person name="Glass J.I."/>
            <person name="Rusch D."/>
            <person name="Podicherti R."/>
            <person name="Tsui H.-C.T."/>
            <person name="Winkler M.E."/>
        </authorList>
    </citation>
    <scope>NUCLEOTIDE SEQUENCE</scope>
</reference>
<feature type="transmembrane region" description="Helical" evidence="1">
    <location>
        <begin position="79"/>
        <end position="102"/>
    </location>
</feature>
<feature type="non-terminal residue" evidence="2">
    <location>
        <position position="1"/>
    </location>
</feature>